<dbReference type="FunFam" id="3.30.70.330:FF:000208">
    <property type="entry name" value="RNA-binding protein 27 isoform X2"/>
    <property type="match status" value="1"/>
</dbReference>
<evidence type="ECO:0000256" key="2">
    <source>
        <dbReference type="ARBA" id="ARBA00022771"/>
    </source>
</evidence>
<dbReference type="InterPro" id="IPR036855">
    <property type="entry name" value="Znf_CCCH_sf"/>
</dbReference>
<feature type="zinc finger region" description="C3H1-type" evidence="7">
    <location>
        <begin position="216"/>
        <end position="244"/>
    </location>
</feature>
<dbReference type="Proteomes" id="UP000827092">
    <property type="component" value="Unassembled WGS sequence"/>
</dbReference>
<protein>
    <recommendedName>
        <fullName evidence="14">RNA-binding protein 26</fullName>
    </recommendedName>
</protein>
<evidence type="ECO:0000313" key="12">
    <source>
        <dbReference type="EMBL" id="KAG8184148.1"/>
    </source>
</evidence>
<keyword evidence="2 7" id="KW-0863">Zinc-finger</keyword>
<feature type="region of interest" description="Disordered" evidence="9">
    <location>
        <begin position="79"/>
        <end position="221"/>
    </location>
</feature>
<feature type="coiled-coil region" evidence="8">
    <location>
        <begin position="615"/>
        <end position="649"/>
    </location>
</feature>
<sequence>MVLEKPELLKEWLITTLRKMCDADPVALGKYILALVKKDKKDLKSFLSEQLEVFLLDDTSKFVELLLETLLTKSYLKPASSDVPLSTDSSHPNSRKAADATENKMKANDISDTSPSSITDKFPLKRKNALDDDPSTNKKEPYTPSSSSKDALSKEEYVPTACKTASSHEVKYKPSSKKAKHCDTSSPDGKEKSPEPTLEPKLKHHPNKDKKQNRPIQQSTRCKDYDEKGYCLLGNFCGFDHGNDPILVENLKSVNFGVNLAPSGPSSPPPLPPLPPAVPRLPPPPLPPPEYAEPYNPESPGMNLVAAPLSYFDTSVPPPPLPPIHHHHSSVGEPNPYFGKPDLVYNKPKPQGRVRELISVDASTKYSNPIQNKDNGTRPKLLSSVSKESSNQTHAQGDFKGRRFDFSRLGPCPRTTLEIRKIPSKQNTIKNLYQHFSKHGNIINIEVSYDNDPEAAIVTFSTNSEATAAYRSTEAILDNRFIKVFWNNDGQRRKINPNFLKEINSIDFSTPPVAENDKSMPLRSNEGRVLEVKVNEKPFTQKTNPRSVYVCQPAAENVKKVFSKSNVKKATEQEGDIAAHKLKLNQAKTELLHKTVKDQKLILDQLTKATTKKQKVFLKKALDSISKQVEELTKDLKKQNEDLKAFLKTPTQIPDSRNATKELLDAELELYKKQHTNSDEDTTELLMKKVNFMKSQAKALGLIPRGPKSVFRRKINSRYSLSVDHRTKKTNPLSDTQADVSCTTDTDIIDEKEPDDMIEMQSLEVDDEEEDDKEDSEARSWRH</sequence>
<dbReference type="SUPFAM" id="SSF90229">
    <property type="entry name" value="CCCH zinc finger"/>
    <property type="match status" value="1"/>
</dbReference>
<feature type="region of interest" description="Disordered" evidence="9">
    <location>
        <begin position="318"/>
        <end position="339"/>
    </location>
</feature>
<comment type="function">
    <text evidence="5">May be involved in the turnover of nuclear polyadenylated (pA+) RNA.</text>
</comment>
<evidence type="ECO:0000256" key="8">
    <source>
        <dbReference type="SAM" id="Coils"/>
    </source>
</evidence>
<keyword evidence="3 7" id="KW-0862">Zinc</keyword>
<feature type="compositionally biased region" description="Basic residues" evidence="9">
    <location>
        <begin position="202"/>
        <end position="213"/>
    </location>
</feature>
<dbReference type="PROSITE" id="PS50102">
    <property type="entry name" value="RRM"/>
    <property type="match status" value="1"/>
</dbReference>
<evidence type="ECO:0000256" key="4">
    <source>
        <dbReference type="ARBA" id="ARBA00022884"/>
    </source>
</evidence>
<dbReference type="Pfam" id="PF00076">
    <property type="entry name" value="RRM_1"/>
    <property type="match status" value="1"/>
</dbReference>
<evidence type="ECO:0000259" key="11">
    <source>
        <dbReference type="PROSITE" id="PS50103"/>
    </source>
</evidence>
<feature type="domain" description="RRM" evidence="10">
    <location>
        <begin position="415"/>
        <end position="502"/>
    </location>
</feature>
<dbReference type="SUPFAM" id="SSF54928">
    <property type="entry name" value="RNA-binding domain, RBD"/>
    <property type="match status" value="1"/>
</dbReference>
<feature type="domain" description="C3H1-type" evidence="11">
    <location>
        <begin position="216"/>
        <end position="244"/>
    </location>
</feature>
<keyword evidence="4 6" id="KW-0694">RNA-binding</keyword>
<feature type="region of interest" description="Disordered" evidence="9">
    <location>
        <begin position="263"/>
        <end position="294"/>
    </location>
</feature>
<dbReference type="InterPro" id="IPR012677">
    <property type="entry name" value="Nucleotide-bd_a/b_plait_sf"/>
</dbReference>
<evidence type="ECO:0000256" key="9">
    <source>
        <dbReference type="SAM" id="MobiDB-lite"/>
    </source>
</evidence>
<evidence type="ECO:0000313" key="13">
    <source>
        <dbReference type="Proteomes" id="UP000827092"/>
    </source>
</evidence>
<feature type="compositionally biased region" description="Polar residues" evidence="9">
    <location>
        <begin position="365"/>
        <end position="374"/>
    </location>
</feature>
<dbReference type="InterPro" id="IPR035979">
    <property type="entry name" value="RBD_domain_sf"/>
</dbReference>
<feature type="region of interest" description="Disordered" evidence="9">
    <location>
        <begin position="365"/>
        <end position="397"/>
    </location>
</feature>
<keyword evidence="13" id="KW-1185">Reference proteome</keyword>
<dbReference type="GO" id="GO:0008270">
    <property type="term" value="F:zinc ion binding"/>
    <property type="evidence" value="ECO:0007669"/>
    <property type="project" value="UniProtKB-KW"/>
</dbReference>
<evidence type="ECO:0000256" key="5">
    <source>
        <dbReference type="ARBA" id="ARBA00043866"/>
    </source>
</evidence>
<evidence type="ECO:0000256" key="1">
    <source>
        <dbReference type="ARBA" id="ARBA00022723"/>
    </source>
</evidence>
<dbReference type="PANTHER" id="PTHR14398:SF0">
    <property type="entry name" value="ZINC FINGER PROTEIN SWM"/>
    <property type="match status" value="1"/>
</dbReference>
<evidence type="ECO:0008006" key="14">
    <source>
        <dbReference type="Google" id="ProtNLM"/>
    </source>
</evidence>
<dbReference type="InterPro" id="IPR045137">
    <property type="entry name" value="RBM26/27"/>
</dbReference>
<keyword evidence="1 7" id="KW-0479">Metal-binding</keyword>
<gene>
    <name evidence="12" type="ORF">JTE90_010190</name>
</gene>
<feature type="compositionally biased region" description="Low complexity" evidence="9">
    <location>
        <begin position="110"/>
        <end position="120"/>
    </location>
</feature>
<dbReference type="PANTHER" id="PTHR14398">
    <property type="entry name" value="RNA RECOGNITION RRM/RNP DOMAIN"/>
    <property type="match status" value="1"/>
</dbReference>
<feature type="compositionally biased region" description="Pro residues" evidence="9">
    <location>
        <begin position="265"/>
        <end position="291"/>
    </location>
</feature>
<organism evidence="12 13">
    <name type="scientific">Oedothorax gibbosus</name>
    <dbReference type="NCBI Taxonomy" id="931172"/>
    <lineage>
        <taxon>Eukaryota</taxon>
        <taxon>Metazoa</taxon>
        <taxon>Ecdysozoa</taxon>
        <taxon>Arthropoda</taxon>
        <taxon>Chelicerata</taxon>
        <taxon>Arachnida</taxon>
        <taxon>Araneae</taxon>
        <taxon>Araneomorphae</taxon>
        <taxon>Entelegynae</taxon>
        <taxon>Araneoidea</taxon>
        <taxon>Linyphiidae</taxon>
        <taxon>Erigoninae</taxon>
        <taxon>Oedothorax</taxon>
    </lineage>
</organism>
<comment type="caution">
    <text evidence="12">The sequence shown here is derived from an EMBL/GenBank/DDBJ whole genome shotgun (WGS) entry which is preliminary data.</text>
</comment>
<dbReference type="PROSITE" id="PS50103">
    <property type="entry name" value="ZF_C3H1"/>
    <property type="match status" value="1"/>
</dbReference>
<evidence type="ECO:0000256" key="7">
    <source>
        <dbReference type="PROSITE-ProRule" id="PRU00723"/>
    </source>
</evidence>
<dbReference type="AlphaFoldDB" id="A0AAV6UKB6"/>
<accession>A0AAV6UKB6</accession>
<dbReference type="SMART" id="SM00360">
    <property type="entry name" value="RRM"/>
    <property type="match status" value="1"/>
</dbReference>
<feature type="region of interest" description="Disordered" evidence="9">
    <location>
        <begin position="722"/>
        <end position="783"/>
    </location>
</feature>
<proteinExistence type="predicted"/>
<dbReference type="EMBL" id="JAFNEN010000385">
    <property type="protein sequence ID" value="KAG8184148.1"/>
    <property type="molecule type" value="Genomic_DNA"/>
</dbReference>
<name>A0AAV6UKB6_9ARAC</name>
<dbReference type="InterPro" id="IPR000504">
    <property type="entry name" value="RRM_dom"/>
</dbReference>
<dbReference type="CDD" id="cd12257">
    <property type="entry name" value="RRM1_RBM26_like"/>
    <property type="match status" value="1"/>
</dbReference>
<dbReference type="Gene3D" id="3.30.70.330">
    <property type="match status" value="1"/>
</dbReference>
<dbReference type="Pfam" id="PF01480">
    <property type="entry name" value="PWI"/>
    <property type="match status" value="1"/>
</dbReference>
<dbReference type="GO" id="GO:0005634">
    <property type="term" value="C:nucleus"/>
    <property type="evidence" value="ECO:0007669"/>
    <property type="project" value="TreeGrafter"/>
</dbReference>
<evidence type="ECO:0000259" key="10">
    <source>
        <dbReference type="PROSITE" id="PS50102"/>
    </source>
</evidence>
<feature type="compositionally biased region" description="Basic and acidic residues" evidence="9">
    <location>
        <begin position="188"/>
        <end position="201"/>
    </location>
</feature>
<feature type="compositionally biased region" description="Basic and acidic residues" evidence="9">
    <location>
        <begin position="96"/>
        <end position="109"/>
    </location>
</feature>
<feature type="compositionally biased region" description="Polar residues" evidence="9">
    <location>
        <begin position="730"/>
        <end position="746"/>
    </location>
</feature>
<evidence type="ECO:0000256" key="6">
    <source>
        <dbReference type="PROSITE-ProRule" id="PRU00176"/>
    </source>
</evidence>
<dbReference type="GO" id="GO:0003723">
    <property type="term" value="F:RNA binding"/>
    <property type="evidence" value="ECO:0007669"/>
    <property type="project" value="UniProtKB-UniRule"/>
</dbReference>
<evidence type="ECO:0000256" key="3">
    <source>
        <dbReference type="ARBA" id="ARBA00022833"/>
    </source>
</evidence>
<feature type="compositionally biased region" description="Acidic residues" evidence="9">
    <location>
        <begin position="747"/>
        <end position="775"/>
    </location>
</feature>
<feature type="compositionally biased region" description="Polar residues" evidence="9">
    <location>
        <begin position="83"/>
        <end position="92"/>
    </location>
</feature>
<dbReference type="InterPro" id="IPR002483">
    <property type="entry name" value="PWI_dom"/>
</dbReference>
<feature type="compositionally biased region" description="Polar residues" evidence="9">
    <location>
        <begin position="383"/>
        <end position="395"/>
    </location>
</feature>
<reference evidence="12 13" key="1">
    <citation type="journal article" date="2022" name="Nat. Ecol. Evol.">
        <title>A masculinizing supergene underlies an exaggerated male reproductive morph in a spider.</title>
        <authorList>
            <person name="Hendrickx F."/>
            <person name="De Corte Z."/>
            <person name="Sonet G."/>
            <person name="Van Belleghem S.M."/>
            <person name="Kostlbacher S."/>
            <person name="Vangestel C."/>
        </authorList>
    </citation>
    <scope>NUCLEOTIDE SEQUENCE [LARGE SCALE GENOMIC DNA]</scope>
    <source>
        <strain evidence="12">W744_W776</strain>
    </source>
</reference>
<keyword evidence="8" id="KW-0175">Coiled coil</keyword>
<dbReference type="InterPro" id="IPR000571">
    <property type="entry name" value="Znf_CCCH"/>
</dbReference>